<dbReference type="InterPro" id="IPR014043">
    <property type="entry name" value="Acyl_transferase_dom"/>
</dbReference>
<keyword evidence="1 3" id="KW-0808">Transferase</keyword>
<evidence type="ECO:0000313" key="3">
    <source>
        <dbReference type="EMBL" id="AAS47559.1"/>
    </source>
</evidence>
<dbReference type="PANTHER" id="PTHR45681:SF6">
    <property type="entry name" value="POLYKETIDE SYNTHASE 37"/>
    <property type="match status" value="1"/>
</dbReference>
<dbReference type="AlphaFoldDB" id="Q6VT98"/>
<dbReference type="SMART" id="SM00827">
    <property type="entry name" value="PKS_AT"/>
    <property type="match status" value="1"/>
</dbReference>
<dbReference type="InterPro" id="IPR001227">
    <property type="entry name" value="Ac_transferase_dom_sf"/>
</dbReference>
<dbReference type="InterPro" id="IPR016035">
    <property type="entry name" value="Acyl_Trfase/lysoPLipase"/>
</dbReference>
<reference evidence="3" key="1">
    <citation type="journal article" date="2002" name="Proc. Natl. Acad. Sci. U.S.A.">
        <title>A polyketide synthase-peptide synthetase gene cluster from an uncultured bacterial symbiont of Paederus beetles.</title>
        <authorList>
            <person name="Piel J."/>
        </authorList>
    </citation>
    <scope>NUCLEOTIDE SEQUENCE</scope>
</reference>
<dbReference type="BioCyc" id="MetaCyc:MONOMER-20822"/>
<dbReference type="InterPro" id="IPR050444">
    <property type="entry name" value="Polyketide_Synthase"/>
</dbReference>
<dbReference type="SUPFAM" id="SSF52151">
    <property type="entry name" value="FabD/lysophospholipase-like"/>
    <property type="match status" value="1"/>
</dbReference>
<reference evidence="3" key="2">
    <citation type="journal article" date="2004" name="J. Bacteriol.">
        <title>Evidence for a symbiosis island involved in horizontal acquisition of pederin biosynthetic capabilities by the bacterial symbiont of Paederus fuscipes beetles.</title>
        <authorList>
            <person name="Piel J."/>
            <person name="Hofer I."/>
            <person name="Hui D."/>
        </authorList>
    </citation>
    <scope>NUCLEOTIDE SEQUENCE</scope>
</reference>
<dbReference type="PANTHER" id="PTHR45681">
    <property type="entry name" value="POLYKETIDE SYNTHASE 44-RELATED"/>
    <property type="match status" value="1"/>
</dbReference>
<proteinExistence type="predicted"/>
<dbReference type="EMBL" id="AH013687">
    <property type="protein sequence ID" value="AAS47559.1"/>
    <property type="molecule type" value="Genomic_DNA"/>
</dbReference>
<evidence type="ECO:0000256" key="1">
    <source>
        <dbReference type="ARBA" id="ARBA00022679"/>
    </source>
</evidence>
<dbReference type="GO" id="GO:0016746">
    <property type="term" value="F:acyltransferase activity"/>
    <property type="evidence" value="ECO:0007669"/>
    <property type="project" value="UniProtKB-KW"/>
</dbReference>
<name>Q6VT98_UNCXX</name>
<evidence type="ECO:0000259" key="2">
    <source>
        <dbReference type="SMART" id="SM00827"/>
    </source>
</evidence>
<feature type="domain" description="Malonyl-CoA:ACP transacylase (MAT)" evidence="2">
    <location>
        <begin position="16"/>
        <end position="314"/>
    </location>
</feature>
<sequence>MKDLQNIQNTHPVVWMFSGQGSQYFQMGRQLYEQDETFHAWMKSLDDNVRDYIGQSLLDIIYDTGHERSLPFDRLIHTHPALFMVQYALAKSLLARGLPAPDFLIGASLGEFIAISLAGDTHVENILFNLIKQARLFDEYCNAGAMLLVIDHIDTFSTTPAFSKDCELAGINFDHCFVVSGPRTGILQTRKSLTKQNIACQLLPVSIAFHSSWMDEVHEIFIQQFPEQICRRLHTPVISCALPVPEQLTRFSSTYWWHVIRQPIAFHLAINTFHQSSPNAVYLDLGPAGNMAAATKYNLPSSIHYRILPTMTPFGRDLENIEIARLRLLELDQR</sequence>
<dbReference type="Pfam" id="PF00698">
    <property type="entry name" value="Acyl_transf_1"/>
    <property type="match status" value="1"/>
</dbReference>
<gene>
    <name evidence="3" type="primary">pedC</name>
</gene>
<protein>
    <submittedName>
        <fullName evidence="3">Putative acyltransferase</fullName>
    </submittedName>
</protein>
<accession>Q6VT98</accession>
<keyword evidence="3" id="KW-0012">Acyltransferase</keyword>
<organism evidence="3">
    <name type="scientific">symbiont bacterium of Paederus fuscipes</name>
    <dbReference type="NCBI Taxonomy" id="176282"/>
    <lineage>
        <taxon>Bacteria</taxon>
    </lineage>
</organism>
<dbReference type="Gene3D" id="3.40.366.10">
    <property type="entry name" value="Malonyl-Coenzyme A Acyl Carrier Protein, domain 2"/>
    <property type="match status" value="1"/>
</dbReference>